<evidence type="ECO:0000313" key="1">
    <source>
        <dbReference type="EMBL" id="KAK5545498.1"/>
    </source>
</evidence>
<sequence>MSNSGKLVHYDDPGVEPPISNEEKLINDIISLIHRVQWHNFSMHRHGFRGTHVKTQGVVKGELTILPDLPDELAQGLCSPANQKLNGGRRDLVLRYANEPSFLQDDRTPGPRGCGLKIFGVTGDFLDPMGEKTQTQDMTFNNAPILELTDLPTTVEIFQIRERNFRTPEKISKEVKKRDDAELQMAPTQLPNHHFLGYTMYSQSAYRWGPYVAKYALFPTGKLQEELSKRNQISDHSDPEQHSMWLREYFQQHDATYDLRVQLCENLSEQPVEKCSKQWDEAKFPFKTVAQLVFPRGQDSFDSARRTFWEDKMKLNIWYGLRDHQPLGSVNRLRKRLYQESQKFRSELNNTEAVYVDSIDQIP</sequence>
<dbReference type="PANTHER" id="PTHR36195">
    <property type="entry name" value="DOMAIN PROTEIN, PUTATIVE (AFU_ORTHOLOGUE AFUA_5G01990)-RELATED-RELATED"/>
    <property type="match status" value="1"/>
</dbReference>
<dbReference type="AlphaFoldDB" id="A0AAV9QLH0"/>
<gene>
    <name evidence="1" type="ORF">LTR25_000505</name>
</gene>
<comment type="caution">
    <text evidence="1">The sequence shown here is derived from an EMBL/GenBank/DDBJ whole genome shotgun (WGS) entry which is preliminary data.</text>
</comment>
<dbReference type="InterPro" id="IPR020835">
    <property type="entry name" value="Catalase_sf"/>
</dbReference>
<dbReference type="Gene3D" id="2.40.180.10">
    <property type="entry name" value="Catalase core domain"/>
    <property type="match status" value="1"/>
</dbReference>
<dbReference type="GO" id="GO:0020037">
    <property type="term" value="F:heme binding"/>
    <property type="evidence" value="ECO:0007669"/>
    <property type="project" value="InterPro"/>
</dbReference>
<proteinExistence type="predicted"/>
<protein>
    <recommendedName>
        <fullName evidence="3">Catalase</fullName>
    </recommendedName>
</protein>
<dbReference type="Proteomes" id="UP001345827">
    <property type="component" value="Unassembled WGS sequence"/>
</dbReference>
<organism evidence="1 2">
    <name type="scientific">Vermiconidia calcicola</name>
    <dbReference type="NCBI Taxonomy" id="1690605"/>
    <lineage>
        <taxon>Eukaryota</taxon>
        <taxon>Fungi</taxon>
        <taxon>Dikarya</taxon>
        <taxon>Ascomycota</taxon>
        <taxon>Pezizomycotina</taxon>
        <taxon>Dothideomycetes</taxon>
        <taxon>Dothideomycetidae</taxon>
        <taxon>Mycosphaerellales</taxon>
        <taxon>Extremaceae</taxon>
        <taxon>Vermiconidia</taxon>
    </lineage>
</organism>
<dbReference type="EMBL" id="JAXLQG010000001">
    <property type="protein sequence ID" value="KAK5545498.1"/>
    <property type="molecule type" value="Genomic_DNA"/>
</dbReference>
<name>A0AAV9QLH0_9PEZI</name>
<accession>A0AAV9QLH0</accession>
<keyword evidence="2" id="KW-1185">Reference proteome</keyword>
<reference evidence="1 2" key="1">
    <citation type="submission" date="2023-06" db="EMBL/GenBank/DDBJ databases">
        <title>Black Yeasts Isolated from many extreme environments.</title>
        <authorList>
            <person name="Coleine C."/>
            <person name="Stajich J.E."/>
            <person name="Selbmann L."/>
        </authorList>
    </citation>
    <scope>NUCLEOTIDE SEQUENCE [LARGE SCALE GENOMIC DNA]</scope>
    <source>
        <strain evidence="1 2">CCFEE 5887</strain>
    </source>
</reference>
<evidence type="ECO:0008006" key="3">
    <source>
        <dbReference type="Google" id="ProtNLM"/>
    </source>
</evidence>
<dbReference type="SUPFAM" id="SSF56634">
    <property type="entry name" value="Heme-dependent catalase-like"/>
    <property type="match status" value="1"/>
</dbReference>
<dbReference type="PANTHER" id="PTHR36195:SF4">
    <property type="entry name" value="DOMAIN PROTEIN, PUTATIVE (AFU_ORTHOLOGUE AFUA_5G01990)-RELATED"/>
    <property type="match status" value="1"/>
</dbReference>
<evidence type="ECO:0000313" key="2">
    <source>
        <dbReference type="Proteomes" id="UP001345827"/>
    </source>
</evidence>